<dbReference type="OrthoDB" id="9802186at2"/>
<dbReference type="PANTHER" id="PTHR44688">
    <property type="entry name" value="DNA-BINDING TRANSCRIPTIONAL ACTIVATOR DEVR_DOSR"/>
    <property type="match status" value="1"/>
</dbReference>
<dbReference type="Pfam" id="PF00196">
    <property type="entry name" value="GerE"/>
    <property type="match status" value="1"/>
</dbReference>
<dbReference type="GO" id="GO:0003677">
    <property type="term" value="F:DNA binding"/>
    <property type="evidence" value="ECO:0007669"/>
    <property type="project" value="UniProtKB-KW"/>
</dbReference>
<dbReference type="SUPFAM" id="SSF52172">
    <property type="entry name" value="CheY-like"/>
    <property type="match status" value="1"/>
</dbReference>
<evidence type="ECO:0000256" key="4">
    <source>
        <dbReference type="PROSITE-ProRule" id="PRU00169"/>
    </source>
</evidence>
<dbReference type="PRINTS" id="PR00038">
    <property type="entry name" value="HTHLUXR"/>
</dbReference>
<comment type="caution">
    <text evidence="7">The sequence shown here is derived from an EMBL/GenBank/DDBJ whole genome shotgun (WGS) entry which is preliminary data.</text>
</comment>
<feature type="domain" description="HTH luxR-type" evidence="5">
    <location>
        <begin position="138"/>
        <end position="203"/>
    </location>
</feature>
<dbReference type="EMBL" id="SLZY01000003">
    <property type="protein sequence ID" value="TCS72958.1"/>
    <property type="molecule type" value="Genomic_DNA"/>
</dbReference>
<dbReference type="PROSITE" id="PS50043">
    <property type="entry name" value="HTH_LUXR_2"/>
    <property type="match status" value="1"/>
</dbReference>
<keyword evidence="8" id="KW-1185">Reference proteome</keyword>
<dbReference type="InterPro" id="IPR000792">
    <property type="entry name" value="Tscrpt_reg_LuxR_C"/>
</dbReference>
<proteinExistence type="predicted"/>
<dbReference type="GO" id="GO:0006355">
    <property type="term" value="P:regulation of DNA-templated transcription"/>
    <property type="evidence" value="ECO:0007669"/>
    <property type="project" value="InterPro"/>
</dbReference>
<evidence type="ECO:0000313" key="8">
    <source>
        <dbReference type="Proteomes" id="UP000295135"/>
    </source>
</evidence>
<dbReference type="Gene3D" id="1.10.10.10">
    <property type="entry name" value="Winged helix-like DNA-binding domain superfamily/Winged helix DNA-binding domain"/>
    <property type="match status" value="1"/>
</dbReference>
<dbReference type="RefSeq" id="WP_126462009.1">
    <property type="nucleotide sequence ID" value="NZ_AP018721.1"/>
</dbReference>
<dbReference type="CDD" id="cd06170">
    <property type="entry name" value="LuxR_C_like"/>
    <property type="match status" value="1"/>
</dbReference>
<reference evidence="7 8" key="1">
    <citation type="submission" date="2019-03" db="EMBL/GenBank/DDBJ databases">
        <title>Genomic Encyclopedia of Type Strains, Phase IV (KMG-IV): sequencing the most valuable type-strain genomes for metagenomic binning, comparative biology and taxonomic classification.</title>
        <authorList>
            <person name="Goeker M."/>
        </authorList>
    </citation>
    <scope>NUCLEOTIDE SEQUENCE [LARGE SCALE GENOMIC DNA]</scope>
    <source>
        <strain evidence="7 8">DSM 103923</strain>
    </source>
</reference>
<dbReference type="InterPro" id="IPR036388">
    <property type="entry name" value="WH-like_DNA-bd_sf"/>
</dbReference>
<dbReference type="SMART" id="SM00421">
    <property type="entry name" value="HTH_LUXR"/>
    <property type="match status" value="1"/>
</dbReference>
<dbReference type="InterPro" id="IPR011006">
    <property type="entry name" value="CheY-like_superfamily"/>
</dbReference>
<dbReference type="Pfam" id="PF00072">
    <property type="entry name" value="Response_reg"/>
    <property type="match status" value="1"/>
</dbReference>
<feature type="domain" description="Response regulatory" evidence="6">
    <location>
        <begin position="8"/>
        <end position="122"/>
    </location>
</feature>
<organism evidence="7 8">
    <name type="scientific">Sulfuritortus calidifontis</name>
    <dbReference type="NCBI Taxonomy" id="1914471"/>
    <lineage>
        <taxon>Bacteria</taxon>
        <taxon>Pseudomonadati</taxon>
        <taxon>Pseudomonadota</taxon>
        <taxon>Betaproteobacteria</taxon>
        <taxon>Nitrosomonadales</taxon>
        <taxon>Thiobacillaceae</taxon>
        <taxon>Sulfuritortus</taxon>
    </lineage>
</organism>
<evidence type="ECO:0000259" key="5">
    <source>
        <dbReference type="PROSITE" id="PS50043"/>
    </source>
</evidence>
<sequence>MQNMTESIVYILEDDPTMGKWYIGLLQSIGVNVAVYPSGQEFLSMVHPSDTACAVMDMILPDMTGLAVLEKMHERGIWMPVIFASGYGDVGTAVQAMKAGAEDFLEKPLKAQVFLDAVQKALAKSHQSHQLKPATQDVQGLMARLTPREREVLELIMAGLSNKEMAKKIGVSPRTIEVHRANLYSKMRADSLADLVRKGLALSQ</sequence>
<accession>A0A4R3JX51</accession>
<dbReference type="InterPro" id="IPR001789">
    <property type="entry name" value="Sig_transdc_resp-reg_receiver"/>
</dbReference>
<protein>
    <submittedName>
        <fullName evidence="7">LuxR family two component transcriptional regulator</fullName>
    </submittedName>
</protein>
<name>A0A4R3JX51_9PROT</name>
<dbReference type="Proteomes" id="UP000295135">
    <property type="component" value="Unassembled WGS sequence"/>
</dbReference>
<evidence type="ECO:0000259" key="6">
    <source>
        <dbReference type="PROSITE" id="PS50110"/>
    </source>
</evidence>
<keyword evidence="3" id="KW-0804">Transcription</keyword>
<gene>
    <name evidence="7" type="ORF">EDC61_10380</name>
</gene>
<feature type="modified residue" description="4-aspartylphosphate" evidence="4">
    <location>
        <position position="57"/>
    </location>
</feature>
<dbReference type="PANTHER" id="PTHR44688:SF16">
    <property type="entry name" value="DNA-BINDING TRANSCRIPTIONAL ACTIVATOR DEVR_DOSR"/>
    <property type="match status" value="1"/>
</dbReference>
<evidence type="ECO:0000256" key="1">
    <source>
        <dbReference type="ARBA" id="ARBA00023015"/>
    </source>
</evidence>
<keyword evidence="1" id="KW-0805">Transcription regulation</keyword>
<evidence type="ECO:0000313" key="7">
    <source>
        <dbReference type="EMBL" id="TCS72958.1"/>
    </source>
</evidence>
<keyword evidence="4" id="KW-0597">Phosphoprotein</keyword>
<evidence type="ECO:0000256" key="2">
    <source>
        <dbReference type="ARBA" id="ARBA00023125"/>
    </source>
</evidence>
<dbReference type="SMART" id="SM00448">
    <property type="entry name" value="REC"/>
    <property type="match status" value="1"/>
</dbReference>
<dbReference type="AlphaFoldDB" id="A0A4R3JX51"/>
<dbReference type="Gene3D" id="3.40.50.2300">
    <property type="match status" value="1"/>
</dbReference>
<keyword evidence="2" id="KW-0238">DNA-binding</keyword>
<evidence type="ECO:0000256" key="3">
    <source>
        <dbReference type="ARBA" id="ARBA00023163"/>
    </source>
</evidence>
<dbReference type="PROSITE" id="PS50110">
    <property type="entry name" value="RESPONSE_REGULATORY"/>
    <property type="match status" value="1"/>
</dbReference>
<dbReference type="GO" id="GO:0000160">
    <property type="term" value="P:phosphorelay signal transduction system"/>
    <property type="evidence" value="ECO:0007669"/>
    <property type="project" value="InterPro"/>
</dbReference>